<gene>
    <name evidence="2" type="ORF">BGTH12_LOCUS2668</name>
</gene>
<evidence type="ECO:0000256" key="1">
    <source>
        <dbReference type="SAM" id="Phobius"/>
    </source>
</evidence>
<reference evidence="2" key="1">
    <citation type="submission" date="2020-10" db="EMBL/GenBank/DDBJ databases">
        <authorList>
            <person name="Muller C M."/>
        </authorList>
    </citation>
    <scope>NUCLEOTIDE SEQUENCE</scope>
    <source>
        <strain evidence="2">THUN-12</strain>
    </source>
</reference>
<sequence length="369" mass="42479">MGLKSEIMRPHLSHFGANAILRGVQLTLVGAIRALQNPNLWSSQHYKQVLIAIAAGIAIRFLISIPFNVIRIILWLISFAFDFENALWNESLATSWEFIQNYVLQIPFFLMTFMKYVTPTLDNLLAWVDYTYYKKHEGETPTAIREGYYHNLQQYTAENNKPNSMSTKTTIAKFIFRFGKRAGISLFIFACSYVPFVGRLVLPGASFYTFQKVIGFAPAAIIFGTGIFLPRRYLVIFLQSYFSSRSLTRELLEPYFIRIHFTKDQKRNWFFDREGLLFGFGVGFYLLLRIPLLGVLMYGIAEASTAYLVTKITDPPPIPAQSDGFAASQQKWANKHEFLRLNLREIDKQLRHKRFADTPPNTTTKKAKN</sequence>
<dbReference type="PANTHER" id="PTHR38421">
    <property type="entry name" value="TRANSMEMBRANE PROTEIN USGS"/>
    <property type="match status" value="1"/>
</dbReference>
<keyword evidence="1" id="KW-0812">Transmembrane</keyword>
<accession>A0A9W4CYP0</accession>
<organism evidence="2 3">
    <name type="scientific">Blumeria graminis f. sp. triticale</name>
    <dbReference type="NCBI Taxonomy" id="1689686"/>
    <lineage>
        <taxon>Eukaryota</taxon>
        <taxon>Fungi</taxon>
        <taxon>Dikarya</taxon>
        <taxon>Ascomycota</taxon>
        <taxon>Pezizomycotina</taxon>
        <taxon>Leotiomycetes</taxon>
        <taxon>Erysiphales</taxon>
        <taxon>Erysiphaceae</taxon>
        <taxon>Blumeria</taxon>
    </lineage>
</organism>
<feature type="transmembrane region" description="Helical" evidence="1">
    <location>
        <begin position="98"/>
        <end position="117"/>
    </location>
</feature>
<dbReference type="PANTHER" id="PTHR38421:SF1">
    <property type="entry name" value="TRANSMEMBRANE PROTEIN"/>
    <property type="match status" value="1"/>
</dbReference>
<evidence type="ECO:0000313" key="2">
    <source>
        <dbReference type="EMBL" id="CAD6501310.1"/>
    </source>
</evidence>
<dbReference type="Proteomes" id="UP000683417">
    <property type="component" value="Unassembled WGS sequence"/>
</dbReference>
<proteinExistence type="predicted"/>
<comment type="caution">
    <text evidence="2">The sequence shown here is derived from an EMBL/GenBank/DDBJ whole genome shotgun (WGS) entry which is preliminary data.</text>
</comment>
<protein>
    <submittedName>
        <fullName evidence="2">BgTH12-01562</fullName>
    </submittedName>
</protein>
<name>A0A9W4CYP0_BLUGR</name>
<dbReference type="EMBL" id="CAJHIT010000005">
    <property type="protein sequence ID" value="CAD6501310.1"/>
    <property type="molecule type" value="Genomic_DNA"/>
</dbReference>
<dbReference type="AlphaFoldDB" id="A0A9W4CYP0"/>
<keyword evidence="1" id="KW-0472">Membrane</keyword>
<feature type="transmembrane region" description="Helical" evidence="1">
    <location>
        <begin position="49"/>
        <end position="78"/>
    </location>
</feature>
<evidence type="ECO:0000313" key="3">
    <source>
        <dbReference type="Proteomes" id="UP000683417"/>
    </source>
</evidence>
<keyword evidence="1" id="KW-1133">Transmembrane helix</keyword>
<feature type="transmembrane region" description="Helical" evidence="1">
    <location>
        <begin position="182"/>
        <end position="202"/>
    </location>
</feature>
<feature type="transmembrane region" description="Helical" evidence="1">
    <location>
        <begin position="276"/>
        <end position="301"/>
    </location>
</feature>
<feature type="transmembrane region" description="Helical" evidence="1">
    <location>
        <begin position="208"/>
        <end position="229"/>
    </location>
</feature>